<dbReference type="InterPro" id="IPR036116">
    <property type="entry name" value="FN3_sf"/>
</dbReference>
<dbReference type="PANTHER" id="PTHR23278:SF30">
    <property type="entry name" value="SIDESTEP VIII, ISOFORM B"/>
    <property type="match status" value="1"/>
</dbReference>
<keyword evidence="3" id="KW-1185">Reference proteome</keyword>
<dbReference type="InterPro" id="IPR003961">
    <property type="entry name" value="FN3_dom"/>
</dbReference>
<evidence type="ECO:0000313" key="3">
    <source>
        <dbReference type="Proteomes" id="UP001152799"/>
    </source>
</evidence>
<sequence length="274" mass="29552">MSHKDAALGVFIDIEGIENTIVKWICGVILGGRITTSSIGSAKISSNAARGCSIALAVVPSAGWAASHSERGRYVHSRLRRYADDLVIVVARKPEALSNCSISNQTSDSIYIECSGGFDGGLPQLFILEVYEMRHEKLVSNMTSEMPVFVVMGLESGACFDIILYAANKKGRSSLTHLMGFTLSGIEKSRDFFPVLLQITPLLGILVGVVGTLIIIAVIIVIVLRLRGGGGRDDKTFTDRGLSIVGRSMTEINNDKHRTHILTDRKESLMDGGA</sequence>
<evidence type="ECO:0000256" key="1">
    <source>
        <dbReference type="SAM" id="Phobius"/>
    </source>
</evidence>
<gene>
    <name evidence="2" type="ORF">CEUTPL_LOCUS10549</name>
</gene>
<name>A0A9N9MRJ4_9CUCU</name>
<dbReference type="OrthoDB" id="6431884at2759"/>
<dbReference type="EMBL" id="OU892282">
    <property type="protein sequence ID" value="CAG9770087.1"/>
    <property type="molecule type" value="Genomic_DNA"/>
</dbReference>
<reference evidence="2" key="1">
    <citation type="submission" date="2022-01" db="EMBL/GenBank/DDBJ databases">
        <authorList>
            <person name="King R."/>
        </authorList>
    </citation>
    <scope>NUCLEOTIDE SEQUENCE</scope>
</reference>
<dbReference type="PANTHER" id="PTHR23278">
    <property type="entry name" value="SIDESTEP PROTEIN"/>
    <property type="match status" value="1"/>
</dbReference>
<dbReference type="Proteomes" id="UP001152799">
    <property type="component" value="Chromosome 6"/>
</dbReference>
<protein>
    <submittedName>
        <fullName evidence="2">Uncharacterized protein</fullName>
    </submittedName>
</protein>
<keyword evidence="1" id="KW-0812">Transmembrane</keyword>
<proteinExistence type="predicted"/>
<keyword evidence="1" id="KW-0472">Membrane</keyword>
<dbReference type="SUPFAM" id="SSF49265">
    <property type="entry name" value="Fibronectin type III"/>
    <property type="match status" value="1"/>
</dbReference>
<evidence type="ECO:0000313" key="2">
    <source>
        <dbReference type="EMBL" id="CAG9770087.1"/>
    </source>
</evidence>
<feature type="transmembrane region" description="Helical" evidence="1">
    <location>
        <begin position="202"/>
        <end position="226"/>
    </location>
</feature>
<dbReference type="AlphaFoldDB" id="A0A9N9MRJ4"/>
<organism evidence="2 3">
    <name type="scientific">Ceutorhynchus assimilis</name>
    <name type="common">cabbage seed weevil</name>
    <dbReference type="NCBI Taxonomy" id="467358"/>
    <lineage>
        <taxon>Eukaryota</taxon>
        <taxon>Metazoa</taxon>
        <taxon>Ecdysozoa</taxon>
        <taxon>Arthropoda</taxon>
        <taxon>Hexapoda</taxon>
        <taxon>Insecta</taxon>
        <taxon>Pterygota</taxon>
        <taxon>Neoptera</taxon>
        <taxon>Endopterygota</taxon>
        <taxon>Coleoptera</taxon>
        <taxon>Polyphaga</taxon>
        <taxon>Cucujiformia</taxon>
        <taxon>Curculionidae</taxon>
        <taxon>Ceutorhynchinae</taxon>
        <taxon>Ceutorhynchus</taxon>
    </lineage>
</organism>
<dbReference type="CDD" id="cd00063">
    <property type="entry name" value="FN3"/>
    <property type="match status" value="1"/>
</dbReference>
<accession>A0A9N9MRJ4</accession>
<keyword evidence="1" id="KW-1133">Transmembrane helix</keyword>